<gene>
    <name evidence="2" type="ORF">B9Z65_3358</name>
</gene>
<reference evidence="2 3" key="1">
    <citation type="submission" date="2017-05" db="EMBL/GenBank/DDBJ databases">
        <title>Draft genome sequence of Elsinoe australis.</title>
        <authorList>
            <person name="Cheng Q."/>
        </authorList>
    </citation>
    <scope>NUCLEOTIDE SEQUENCE [LARGE SCALE GENOMIC DNA]</scope>
    <source>
        <strain evidence="2 3">NL1</strain>
    </source>
</reference>
<dbReference type="EMBL" id="NHZQ01000102">
    <property type="protein sequence ID" value="PSK53158.1"/>
    <property type="molecule type" value="Genomic_DNA"/>
</dbReference>
<feature type="compositionally biased region" description="Basic and acidic residues" evidence="1">
    <location>
        <begin position="614"/>
        <end position="651"/>
    </location>
</feature>
<evidence type="ECO:0000313" key="2">
    <source>
        <dbReference type="EMBL" id="PSK53158.1"/>
    </source>
</evidence>
<accession>A0A2P7ZY57</accession>
<keyword evidence="3" id="KW-1185">Reference proteome</keyword>
<name>A0A2P7ZY57_9PEZI</name>
<feature type="compositionally biased region" description="Low complexity" evidence="1">
    <location>
        <begin position="163"/>
        <end position="175"/>
    </location>
</feature>
<feature type="compositionally biased region" description="Basic and acidic residues" evidence="1">
    <location>
        <begin position="222"/>
        <end position="266"/>
    </location>
</feature>
<protein>
    <submittedName>
        <fullName evidence="2">Uncharacterized protein</fullName>
    </submittedName>
</protein>
<dbReference type="OrthoDB" id="5367448at2759"/>
<feature type="compositionally biased region" description="Polar residues" evidence="1">
    <location>
        <begin position="336"/>
        <end position="356"/>
    </location>
</feature>
<feature type="compositionally biased region" description="Low complexity" evidence="1">
    <location>
        <begin position="455"/>
        <end position="471"/>
    </location>
</feature>
<dbReference type="Proteomes" id="UP000243723">
    <property type="component" value="Unassembled WGS sequence"/>
</dbReference>
<proteinExistence type="predicted"/>
<feature type="region of interest" description="Disordered" evidence="1">
    <location>
        <begin position="121"/>
        <end position="179"/>
    </location>
</feature>
<evidence type="ECO:0000313" key="3">
    <source>
        <dbReference type="Proteomes" id="UP000243723"/>
    </source>
</evidence>
<organism evidence="2 3">
    <name type="scientific">Elsinoe australis</name>
    <dbReference type="NCBI Taxonomy" id="40998"/>
    <lineage>
        <taxon>Eukaryota</taxon>
        <taxon>Fungi</taxon>
        <taxon>Dikarya</taxon>
        <taxon>Ascomycota</taxon>
        <taxon>Pezizomycotina</taxon>
        <taxon>Dothideomycetes</taxon>
        <taxon>Dothideomycetidae</taxon>
        <taxon>Myriangiales</taxon>
        <taxon>Elsinoaceae</taxon>
        <taxon>Elsinoe</taxon>
    </lineage>
</organism>
<feature type="compositionally biased region" description="Basic and acidic residues" evidence="1">
    <location>
        <begin position="129"/>
        <end position="141"/>
    </location>
</feature>
<comment type="caution">
    <text evidence="2">The sequence shown here is derived from an EMBL/GenBank/DDBJ whole genome shotgun (WGS) entry which is preliminary data.</text>
</comment>
<feature type="compositionally biased region" description="Polar residues" evidence="1">
    <location>
        <begin position="200"/>
        <end position="220"/>
    </location>
</feature>
<sequence length="651" mass="72408">MPLSITRPLAPRAVAINIKPRLHNILQSSALLSVLKRRYGEVEHFKNYRYNYHEPRPHICIAIFKDATSAEKLIRSSPLTFKVEIGGGVHGEGVVHCDLEEAKRKPGERADAIRDDLDEYQDEHEEDETWVREQQDLDAQRRRPSPSFSNSFEQAPEDARAGSSNWSSQSRSSPSEEFDKHYDYTIVDSRSVDEGFGGSLRQQTNRESLQGDTKSSNALSTRPKDRVARLRDAYRLATEHDSATAKQEEATTEHTLDWGTARRDSGLGDAATAVGEEDPVDTRRAGQKSNVERPSLAYNTPRSREDDIQTGSGQNGATEAPTTSPPQTSPSKSSDDIVQSNQNALWNSGTSTSPHQPTEAGIQTGIRRIPSNEPTHIAKEEISPLQDRQVLASPQKASRRQTSAPGQPIRRPDSHRSFNPSSPRHPRQSSTQKPPTTPPDPLLSSITRAPDIAFPLTKPKSKPASPSYPSDPTKKDAFTTILDSFYGPDDARPSGATVWTPSRSPSRSRRKFSTTAALATTWPPQSPLQPKPGTILTFTVHATYSKTNLNEDVAHAPYSGFFKPVIRSAASRDLEGRVPLRGLADFEGRGEGKPVRTVRWMEQRGKVKKSLRSVWEEGRERREGKEGREEGEELMRGIRKDKVGKWGRDRT</sequence>
<feature type="region of interest" description="Disordered" evidence="1">
    <location>
        <begin position="611"/>
        <end position="651"/>
    </location>
</feature>
<feature type="region of interest" description="Disordered" evidence="1">
    <location>
        <begin position="192"/>
        <end position="509"/>
    </location>
</feature>
<evidence type="ECO:0000256" key="1">
    <source>
        <dbReference type="SAM" id="MobiDB-lite"/>
    </source>
</evidence>
<dbReference type="AlphaFoldDB" id="A0A2P7ZY57"/>